<feature type="binding site" evidence="8">
    <location>
        <begin position="58"/>
        <end position="65"/>
    </location>
    <ligand>
        <name>GTP</name>
        <dbReference type="ChEBI" id="CHEBI:37565"/>
    </ligand>
</feature>
<evidence type="ECO:0000256" key="4">
    <source>
        <dbReference type="ARBA" id="ARBA00022824"/>
    </source>
</evidence>
<dbReference type="HOGENOM" id="CLU_011270_0_0_1"/>
<keyword evidence="1 8" id="KW-0812">Transmembrane</keyword>
<dbReference type="PROSITE" id="PS51715">
    <property type="entry name" value="G_GB1_RHD3"/>
    <property type="match status" value="1"/>
</dbReference>
<dbReference type="InterPro" id="IPR030386">
    <property type="entry name" value="G_GB1_RHD3_dom"/>
</dbReference>
<reference evidence="12 13" key="1">
    <citation type="journal article" date="2012" name="Science">
        <title>The Paleozoic origin of enzymatic lignin decomposition reconstructed from 31 fungal genomes.</title>
        <authorList>
            <person name="Floudas D."/>
            <person name="Binder M."/>
            <person name="Riley R."/>
            <person name="Barry K."/>
            <person name="Blanchette R.A."/>
            <person name="Henrissat B."/>
            <person name="Martinez A.T."/>
            <person name="Otillar R."/>
            <person name="Spatafora J.W."/>
            <person name="Yadav J.S."/>
            <person name="Aerts A."/>
            <person name="Benoit I."/>
            <person name="Boyd A."/>
            <person name="Carlson A."/>
            <person name="Copeland A."/>
            <person name="Coutinho P.M."/>
            <person name="de Vries R.P."/>
            <person name="Ferreira P."/>
            <person name="Findley K."/>
            <person name="Foster B."/>
            <person name="Gaskell J."/>
            <person name="Glotzer D."/>
            <person name="Gorecki P."/>
            <person name="Heitman J."/>
            <person name="Hesse C."/>
            <person name="Hori C."/>
            <person name="Igarashi K."/>
            <person name="Jurgens J.A."/>
            <person name="Kallen N."/>
            <person name="Kersten P."/>
            <person name="Kohler A."/>
            <person name="Kuees U."/>
            <person name="Kumar T.K.A."/>
            <person name="Kuo A."/>
            <person name="LaButti K."/>
            <person name="Larrondo L.F."/>
            <person name="Lindquist E."/>
            <person name="Ling A."/>
            <person name="Lombard V."/>
            <person name="Lucas S."/>
            <person name="Lundell T."/>
            <person name="Martin R."/>
            <person name="McLaughlin D.J."/>
            <person name="Morgenstern I."/>
            <person name="Morin E."/>
            <person name="Murat C."/>
            <person name="Nagy L.G."/>
            <person name="Nolan M."/>
            <person name="Ohm R.A."/>
            <person name="Patyshakuliyeva A."/>
            <person name="Rokas A."/>
            <person name="Ruiz-Duenas F.J."/>
            <person name="Sabat G."/>
            <person name="Salamov A."/>
            <person name="Samejima M."/>
            <person name="Schmutz J."/>
            <person name="Slot J.C."/>
            <person name="St John F."/>
            <person name="Stenlid J."/>
            <person name="Sun H."/>
            <person name="Sun S."/>
            <person name="Syed K."/>
            <person name="Tsang A."/>
            <person name="Wiebenga A."/>
            <person name="Young D."/>
            <person name="Pisabarro A."/>
            <person name="Eastwood D.C."/>
            <person name="Martin F."/>
            <person name="Cullen D."/>
            <person name="Grigoriev I.V."/>
            <person name="Hibbett D.S."/>
        </authorList>
    </citation>
    <scope>NUCLEOTIDE SEQUENCE [LARGE SCALE GENOMIC DNA]</scope>
    <source>
        <strain evidence="12 13">DJM-731 SS1</strain>
    </source>
</reference>
<dbReference type="OrthoDB" id="1597724at2759"/>
<proteinExistence type="inferred from homology"/>
<keyword evidence="6 8" id="KW-0342">GTP-binding</keyword>
<dbReference type="FunFam" id="3.40.50.300:FF:000727">
    <property type="entry name" value="Protein SEY1 homolog"/>
    <property type="match status" value="1"/>
</dbReference>
<gene>
    <name evidence="8" type="primary">SEY1</name>
    <name evidence="12" type="ORF">DACRYDRAFT_25199</name>
</gene>
<name>M5FRB0_DACPD</name>
<dbReference type="HAMAP" id="MF_03109">
    <property type="entry name" value="Sey1"/>
    <property type="match status" value="1"/>
</dbReference>
<evidence type="ECO:0000259" key="11">
    <source>
        <dbReference type="PROSITE" id="PS51715"/>
    </source>
</evidence>
<feature type="transmembrane region" description="Helical" evidence="10">
    <location>
        <begin position="697"/>
        <end position="717"/>
    </location>
</feature>
<feature type="region of interest" description="Disordered" evidence="9">
    <location>
        <begin position="745"/>
        <end position="769"/>
    </location>
</feature>
<dbReference type="OMA" id="PIIKMTE"/>
<dbReference type="PANTHER" id="PTHR45923:SF2">
    <property type="entry name" value="PROTEIN SEY1"/>
    <property type="match status" value="1"/>
</dbReference>
<evidence type="ECO:0000256" key="1">
    <source>
        <dbReference type="ARBA" id="ARBA00022692"/>
    </source>
</evidence>
<evidence type="ECO:0000256" key="5">
    <source>
        <dbReference type="ARBA" id="ARBA00022989"/>
    </source>
</evidence>
<dbReference type="InterPro" id="IPR046758">
    <property type="entry name" value="Sey1/RHD3-like_3HB"/>
</dbReference>
<dbReference type="GO" id="GO:0005789">
    <property type="term" value="C:endoplasmic reticulum membrane"/>
    <property type="evidence" value="ECO:0007669"/>
    <property type="project" value="UniProtKB-SubCell"/>
</dbReference>
<evidence type="ECO:0000256" key="8">
    <source>
        <dbReference type="HAMAP-Rule" id="MF_03109"/>
    </source>
</evidence>
<evidence type="ECO:0000256" key="7">
    <source>
        <dbReference type="ARBA" id="ARBA00023136"/>
    </source>
</evidence>
<keyword evidence="7 8" id="KW-0472">Membrane</keyword>
<keyword evidence="4 8" id="KW-0256">Endoplasmic reticulum</keyword>
<accession>M5FRB0</accession>
<dbReference type="Gene3D" id="3.40.50.300">
    <property type="entry name" value="P-loop containing nucleotide triphosphate hydrolases"/>
    <property type="match status" value="1"/>
</dbReference>
<dbReference type="Pfam" id="PF05879">
    <property type="entry name" value="RHD3_GTPase"/>
    <property type="match status" value="1"/>
</dbReference>
<dbReference type="GO" id="GO:0003924">
    <property type="term" value="F:GTPase activity"/>
    <property type="evidence" value="ECO:0007669"/>
    <property type="project" value="UniProtKB-UniRule"/>
</dbReference>
<evidence type="ECO:0000256" key="6">
    <source>
        <dbReference type="ARBA" id="ARBA00023134"/>
    </source>
</evidence>
<feature type="topological domain" description="Cytoplasmic" evidence="8">
    <location>
        <begin position="1"/>
        <end position="672"/>
    </location>
</feature>
<feature type="topological domain" description="Lumenal" evidence="8">
    <location>
        <begin position="694"/>
        <end position="696"/>
    </location>
</feature>
<dbReference type="CDD" id="cd01851">
    <property type="entry name" value="GBP"/>
    <property type="match status" value="1"/>
</dbReference>
<dbReference type="Pfam" id="PF20428">
    <property type="entry name" value="Sey1_3HB"/>
    <property type="match status" value="1"/>
</dbReference>
<evidence type="ECO:0000256" key="3">
    <source>
        <dbReference type="ARBA" id="ARBA00022801"/>
    </source>
</evidence>
<dbReference type="SUPFAM" id="SSF52540">
    <property type="entry name" value="P-loop containing nucleoside triphosphate hydrolases"/>
    <property type="match status" value="1"/>
</dbReference>
<sequence length="769" mass="87046">MISDSVQTPSITNGHADASMRVQVIDEDKKFNADLSKWIDKWGLRSAGFDYDVVAVFGSQSTGKSTLLNKLFGTTFDVMDETQRRQTTKGIWMCRADDLPVLVMDVEGTDGRERGEDQDFERKSALFSLASSQILLVNLWEHQIGLYQGANMALLKTVIEVNLSLFGKTDQKTLLLFVIRDHVGATPLTNLSATLTADIERIWASVSKPEGLESRLLTDYFDLEYVGLAHKILMPDKFEADVKSLRTRFTFGPTGFFKERYRRRIPADGVGVYMDSIWEQVSSNKDLDLPTQQELLAQFRCDEISKAALEAFTSRAKEGRRNLEGGKAVANLGGMMRDWKTEALHRFDTEASRYHAGVYKSKREDLTAALHAYLQPLFMAQLKNLHKSSLALFKVQLEEGLRKDGYDFATVVGDARTKSQTAFKEGADEVLIPDADWDYDLELQQLDEDLTSLTALSKSDEMKKMVNSIERTFKREIGEKVDLELGRPGPKMWDTVLTVYSAALQKAEQAYVKKAKSFGSTPDEDAKSLLTLRQRAWRALKVKVDEHTTETLLLSKLRASFEEKFRYDENGVPRVWSKNDDIDGLFRKSRDETVELITVYSRIKPSNPDLLPAFPPEEEFSGIDGNDEPFEFEESLLILSEAKQVDITSKFRREADAYFVEAKRSIVSSIAQIPYWVYGIILLLGWNEAIFVLFHPIYLFTIIMAGAAAYAIFQLNLAGPLFQISRTVTNELQRQAHGRLKEYFADPPASPSGDLRQRRVSPGTEMLEK</sequence>
<feature type="topological domain" description="Cytoplasmic" evidence="8">
    <location>
        <begin position="718"/>
        <end position="769"/>
    </location>
</feature>
<dbReference type="Proteomes" id="UP000030653">
    <property type="component" value="Unassembled WGS sequence"/>
</dbReference>
<keyword evidence="3 8" id="KW-0378">Hydrolase</keyword>
<organism evidence="12 13">
    <name type="scientific">Dacryopinax primogenitus (strain DJM 731)</name>
    <name type="common">Brown rot fungus</name>
    <dbReference type="NCBI Taxonomy" id="1858805"/>
    <lineage>
        <taxon>Eukaryota</taxon>
        <taxon>Fungi</taxon>
        <taxon>Dikarya</taxon>
        <taxon>Basidiomycota</taxon>
        <taxon>Agaricomycotina</taxon>
        <taxon>Dacrymycetes</taxon>
        <taxon>Dacrymycetales</taxon>
        <taxon>Dacrymycetaceae</taxon>
        <taxon>Dacryopinax</taxon>
    </lineage>
</organism>
<evidence type="ECO:0000313" key="13">
    <source>
        <dbReference type="Proteomes" id="UP000030653"/>
    </source>
</evidence>
<keyword evidence="5 8" id="KW-1133">Transmembrane helix</keyword>
<feature type="domain" description="GB1/RHD3-type G" evidence="11">
    <location>
        <begin position="48"/>
        <end position="282"/>
    </location>
</feature>
<comment type="similarity">
    <text evidence="8">Belongs to the TRAFAC class dynamin-like GTPase superfamily. GB1/RHD3 GTPase family. RHD3 subfamily.</text>
</comment>
<evidence type="ECO:0000256" key="9">
    <source>
        <dbReference type="SAM" id="MobiDB-lite"/>
    </source>
</evidence>
<dbReference type="PANTHER" id="PTHR45923">
    <property type="entry name" value="PROTEIN SEY1"/>
    <property type="match status" value="1"/>
</dbReference>
<keyword evidence="13" id="KW-1185">Reference proteome</keyword>
<dbReference type="GO" id="GO:0005525">
    <property type="term" value="F:GTP binding"/>
    <property type="evidence" value="ECO:0007669"/>
    <property type="project" value="UniProtKB-UniRule"/>
</dbReference>
<evidence type="ECO:0000256" key="2">
    <source>
        <dbReference type="ARBA" id="ARBA00022741"/>
    </source>
</evidence>
<dbReference type="AlphaFoldDB" id="M5FRB0"/>
<evidence type="ECO:0000256" key="10">
    <source>
        <dbReference type="SAM" id="Phobius"/>
    </source>
</evidence>
<dbReference type="EMBL" id="JH795877">
    <property type="protein sequence ID" value="EJT97474.1"/>
    <property type="molecule type" value="Genomic_DNA"/>
</dbReference>
<comment type="subcellular location">
    <subcellularLocation>
        <location evidence="8">Endoplasmic reticulum membrane</location>
        <topology evidence="8">Multi-pass membrane protein</topology>
    </subcellularLocation>
    <text evidence="8">Enriched in the cortical ER. Concentrated in punctae along the ER tubules.</text>
</comment>
<dbReference type="GO" id="GO:0016320">
    <property type="term" value="P:endoplasmic reticulum membrane fusion"/>
    <property type="evidence" value="ECO:0007669"/>
    <property type="project" value="TreeGrafter"/>
</dbReference>
<dbReference type="InterPro" id="IPR008803">
    <property type="entry name" value="RHD3/Sey1"/>
</dbReference>
<feature type="transmembrane region" description="Helical" evidence="10">
    <location>
        <begin position="673"/>
        <end position="691"/>
    </location>
</feature>
<protein>
    <submittedName>
        <fullName evidence="12">Root hair defective 3 GTP-binding protein</fullName>
    </submittedName>
</protein>
<evidence type="ECO:0000313" key="12">
    <source>
        <dbReference type="EMBL" id="EJT97474.1"/>
    </source>
</evidence>
<dbReference type="STRING" id="1858805.M5FRB0"/>
<keyword evidence="2 8" id="KW-0547">Nucleotide-binding</keyword>
<dbReference type="InterPro" id="IPR027417">
    <property type="entry name" value="P-loop_NTPase"/>
</dbReference>